<comment type="caution">
    <text evidence="4">The sequence shown here is derived from an EMBL/GenBank/DDBJ whole genome shotgun (WGS) entry which is preliminary data.</text>
</comment>
<dbReference type="PANTHER" id="PTHR46708:SF2">
    <property type="entry name" value="FIBRONECTIN TYPE-III DOMAIN-CONTAINING PROTEIN"/>
    <property type="match status" value="1"/>
</dbReference>
<organism evidence="4 5">
    <name type="scientific">Rudanella paleaurantiibacter</name>
    <dbReference type="NCBI Taxonomy" id="2614655"/>
    <lineage>
        <taxon>Bacteria</taxon>
        <taxon>Pseudomonadati</taxon>
        <taxon>Bacteroidota</taxon>
        <taxon>Cytophagia</taxon>
        <taxon>Cytophagales</taxon>
        <taxon>Cytophagaceae</taxon>
        <taxon>Rudanella</taxon>
    </lineage>
</organism>
<protein>
    <recommendedName>
        <fullName evidence="3">Fibronectin type-III domain-containing protein</fullName>
    </recommendedName>
</protein>
<keyword evidence="2" id="KW-0732">Signal</keyword>
<dbReference type="Pfam" id="PF00041">
    <property type="entry name" value="fn3"/>
    <property type="match status" value="2"/>
</dbReference>
<feature type="domain" description="Fibronectin type-III" evidence="3">
    <location>
        <begin position="596"/>
        <end position="687"/>
    </location>
</feature>
<evidence type="ECO:0000256" key="2">
    <source>
        <dbReference type="SAM" id="SignalP"/>
    </source>
</evidence>
<dbReference type="PROSITE" id="PS50853">
    <property type="entry name" value="FN3"/>
    <property type="match status" value="5"/>
</dbReference>
<feature type="chain" id="PRO_5029654307" description="Fibronectin type-III domain-containing protein" evidence="2">
    <location>
        <begin position="19"/>
        <end position="1036"/>
    </location>
</feature>
<dbReference type="RefSeq" id="WP_152123984.1">
    <property type="nucleotide sequence ID" value="NZ_WELI01000003.1"/>
</dbReference>
<dbReference type="EMBL" id="WELI01000003">
    <property type="protein sequence ID" value="KAB7730995.1"/>
    <property type="molecule type" value="Genomic_DNA"/>
</dbReference>
<dbReference type="SMART" id="SM00060">
    <property type="entry name" value="FN3"/>
    <property type="match status" value="6"/>
</dbReference>
<evidence type="ECO:0000313" key="4">
    <source>
        <dbReference type="EMBL" id="KAB7730995.1"/>
    </source>
</evidence>
<dbReference type="Gene3D" id="2.60.40.10">
    <property type="entry name" value="Immunoglobulins"/>
    <property type="match status" value="7"/>
</dbReference>
<proteinExistence type="predicted"/>
<keyword evidence="1" id="KW-0677">Repeat</keyword>
<accession>A0A7J5U021</accession>
<name>A0A7J5U021_9BACT</name>
<dbReference type="AlphaFoldDB" id="A0A7J5U021"/>
<feature type="domain" description="Fibronectin type-III" evidence="3">
    <location>
        <begin position="786"/>
        <end position="878"/>
    </location>
</feature>
<dbReference type="InterPro" id="IPR013783">
    <property type="entry name" value="Ig-like_fold"/>
</dbReference>
<dbReference type="CDD" id="cd00063">
    <property type="entry name" value="FN3"/>
    <property type="match status" value="4"/>
</dbReference>
<dbReference type="InterPro" id="IPR050991">
    <property type="entry name" value="ECM_Regulatory_Proteins"/>
</dbReference>
<feature type="domain" description="Fibronectin type-III" evidence="3">
    <location>
        <begin position="31"/>
        <end position="126"/>
    </location>
</feature>
<evidence type="ECO:0000259" key="3">
    <source>
        <dbReference type="PROSITE" id="PS50853"/>
    </source>
</evidence>
<reference evidence="4 5" key="1">
    <citation type="submission" date="2019-10" db="EMBL/GenBank/DDBJ databases">
        <title>Rudanella paleaurantiibacter sp. nov., isolated from sludge.</title>
        <authorList>
            <person name="Xu S.Q."/>
        </authorList>
    </citation>
    <scope>NUCLEOTIDE SEQUENCE [LARGE SCALE GENOMIC DNA]</scope>
    <source>
        <strain evidence="4 5">HX-22-17</strain>
    </source>
</reference>
<sequence>MKYCYLLLVWFWYESVLGATPAPSQVMSTTCPSRAGYISQSYTPRLSYNWAEVLFAGCLNMPSVARYRTVNSNWKQSTKIVASGAVYATFDKLEPATVYEWQVACVCAPGDTSAYTTPISFTTLPCPAGGSYSLPTVITPTSVTLGGLSNPERYVFQWREENEPGWNTLNSLPVGPISLTGLTDRTSYEWRVGEVCSATAIGYSKITSFTTGCVAPTEPVTSDIGYTSARLNWQNQPGAVTEIQLQPQGATSWSALATNFTGNSYELAISKGHYNWRVRTVCGLNRHSGFTEPQSFTTGPCPNIDLWLSDLGSVSGYSAIIQVYGAVQDQYSIRWREQGNSEWHFVDDNSGGIFRLTGLRNKVRYELQGQRQCSATDRSAFSEPIVFTATCLTPFLTELDSYGLLSIRGLFEASGLVEWREKGTGLWHQSPLLNELNGFANTVWYQFGGKPQTAYEIRSKAVCADGSSSDYSPVRSYTLGSKISSGFEPLAHSLRVMCIGWRSAQVSWLSNTVYYGNVTVQWRQKNTDCWNTQIVTDSIQSPHYGTFTVPNGKCILNGLQPKTEYEFRIGKLLSESSEPVFTQPETFTTTDGAVVMYRNINCPVIGPDRVQIYFGTSVCNSELDQYECRYRPVGSDIWQSVRFITGQERLLTNLRPNTTYEYQVRLSVPNGYTGPFSNTETVTTAYADVGALVKIRVNGDNCRDLTVGWNYCFTQGATYQISYRRLDDSDDRTVEATTSVHYYTLKNLPSNTPYLVQVRAVYADGTLAPFVSGTFTSGCSSIPYIQPRNLCQYNLTETTAQLQWSSYGGISDFELQWRKGYTTSWNSLTVTGNANDFYPLKYKLTGLQPETVYEWKVRDLRGEPSYFTPVQFFRTVCNAPVYARMMTTGTTSASLNWTMNDENQFVTLHWRIKGDSAWQQMQNIGRSGYQLTSLKRNTVYEWRVATQCAAPSTLAHGPIQTFKTLLYNQLIYTVQAGNWTDPSVWFCNRLPTDEDGVLILHRVNIPHYQTGKAVLIRYGSGGTLSFEEKARLQLSF</sequence>
<evidence type="ECO:0000313" key="5">
    <source>
        <dbReference type="Proteomes" id="UP000488299"/>
    </source>
</evidence>
<evidence type="ECO:0000256" key="1">
    <source>
        <dbReference type="ARBA" id="ARBA00022737"/>
    </source>
</evidence>
<dbReference type="InterPro" id="IPR003961">
    <property type="entry name" value="FN3_dom"/>
</dbReference>
<dbReference type="SUPFAM" id="SSF49265">
    <property type="entry name" value="Fibronectin type III"/>
    <property type="match status" value="5"/>
</dbReference>
<feature type="signal peptide" evidence="2">
    <location>
        <begin position="1"/>
        <end position="18"/>
    </location>
</feature>
<dbReference type="InterPro" id="IPR036116">
    <property type="entry name" value="FN3_sf"/>
</dbReference>
<feature type="domain" description="Fibronectin type-III" evidence="3">
    <location>
        <begin position="215"/>
        <end position="301"/>
    </location>
</feature>
<dbReference type="Proteomes" id="UP000488299">
    <property type="component" value="Unassembled WGS sequence"/>
</dbReference>
<gene>
    <name evidence="4" type="ORF">F5984_09195</name>
</gene>
<keyword evidence="5" id="KW-1185">Reference proteome</keyword>
<feature type="domain" description="Fibronectin type-III" evidence="3">
    <location>
        <begin position="691"/>
        <end position="780"/>
    </location>
</feature>
<dbReference type="PANTHER" id="PTHR46708">
    <property type="entry name" value="TENASCIN"/>
    <property type="match status" value="1"/>
</dbReference>